<dbReference type="GeneID" id="86063242"/>
<keyword evidence="4 8" id="KW-0489">Methyltransferase</keyword>
<reference evidence="8 9" key="1">
    <citation type="submission" date="2018-05" db="EMBL/GenBank/DDBJ databases">
        <title>Genomic Encyclopedia of Type Strains, Phase IV (KMG-IV): sequencing the most valuable type-strain genomes for metagenomic binning, comparative biology and taxonomic classification.</title>
        <authorList>
            <person name="Goeker M."/>
        </authorList>
    </citation>
    <scope>NUCLEOTIDE SEQUENCE [LARGE SCALE GENOMIC DNA]</scope>
    <source>
        <strain evidence="8 9">DSM 24995</strain>
    </source>
</reference>
<dbReference type="PROSITE" id="PS00839">
    <property type="entry name" value="SUMT_1"/>
    <property type="match status" value="1"/>
</dbReference>
<dbReference type="Pfam" id="PF00590">
    <property type="entry name" value="TP_methylase"/>
    <property type="match status" value="1"/>
</dbReference>
<keyword evidence="6" id="KW-0949">S-adenosyl-L-methionine</keyword>
<dbReference type="EMBL" id="QJKD01000011">
    <property type="protein sequence ID" value="PXX50854.1"/>
    <property type="molecule type" value="Genomic_DNA"/>
</dbReference>
<evidence type="ECO:0000256" key="4">
    <source>
        <dbReference type="ARBA" id="ARBA00022603"/>
    </source>
</evidence>
<evidence type="ECO:0000256" key="2">
    <source>
        <dbReference type="ARBA" id="ARBA00005879"/>
    </source>
</evidence>
<keyword evidence="9" id="KW-1185">Reference proteome</keyword>
<proteinExistence type="inferred from homology"/>
<organism evidence="8 9">
    <name type="scientific">Hungatella effluvii</name>
    <dbReference type="NCBI Taxonomy" id="1096246"/>
    <lineage>
        <taxon>Bacteria</taxon>
        <taxon>Bacillati</taxon>
        <taxon>Bacillota</taxon>
        <taxon>Clostridia</taxon>
        <taxon>Lachnospirales</taxon>
        <taxon>Lachnospiraceae</taxon>
        <taxon>Hungatella</taxon>
    </lineage>
</organism>
<dbReference type="GO" id="GO:0009236">
    <property type="term" value="P:cobalamin biosynthetic process"/>
    <property type="evidence" value="ECO:0007669"/>
    <property type="project" value="UniProtKB-UniPathway"/>
</dbReference>
<dbReference type="InterPro" id="IPR014777">
    <property type="entry name" value="4pyrrole_Mease_sub1"/>
</dbReference>
<evidence type="ECO:0000313" key="9">
    <source>
        <dbReference type="Proteomes" id="UP000248057"/>
    </source>
</evidence>
<dbReference type="Proteomes" id="UP000248057">
    <property type="component" value="Unassembled WGS sequence"/>
</dbReference>
<evidence type="ECO:0000259" key="7">
    <source>
        <dbReference type="Pfam" id="PF00590"/>
    </source>
</evidence>
<gene>
    <name evidence="8" type="ORF">DFR60_111145</name>
</gene>
<dbReference type="PANTHER" id="PTHR45790">
    <property type="entry name" value="SIROHEME SYNTHASE-RELATED"/>
    <property type="match status" value="1"/>
</dbReference>
<comment type="pathway">
    <text evidence="1">Cofactor biosynthesis; adenosylcobalamin biosynthesis.</text>
</comment>
<dbReference type="CDD" id="cd11641">
    <property type="entry name" value="Precorrin-4_C11-MT"/>
    <property type="match status" value="1"/>
</dbReference>
<dbReference type="Gene3D" id="3.30.950.10">
    <property type="entry name" value="Methyltransferase, Cobalt-precorrin-4 Transmethylase, Domain 2"/>
    <property type="match status" value="1"/>
</dbReference>
<dbReference type="AlphaFoldDB" id="A0A2V3Y260"/>
<evidence type="ECO:0000256" key="5">
    <source>
        <dbReference type="ARBA" id="ARBA00022679"/>
    </source>
</evidence>
<dbReference type="InterPro" id="IPR006362">
    <property type="entry name" value="Cbl_synth_CobM/CibF"/>
</dbReference>
<keyword evidence="3" id="KW-0169">Cobalamin biosynthesis</keyword>
<dbReference type="GO" id="GO:0046026">
    <property type="term" value="F:precorrin-4 C11-methyltransferase activity"/>
    <property type="evidence" value="ECO:0007669"/>
    <property type="project" value="InterPro"/>
</dbReference>
<dbReference type="InterPro" id="IPR003043">
    <property type="entry name" value="Uropor_MeTrfase_CS"/>
</dbReference>
<comment type="similarity">
    <text evidence="2">Belongs to the precorrin methyltransferase family.</text>
</comment>
<accession>A0A2V3Y260</accession>
<dbReference type="InterPro" id="IPR000878">
    <property type="entry name" value="4pyrrol_Mease"/>
</dbReference>
<sequence>MVHIVGAGPGAPDLITVRGKELISQADTIIYAGSLVNPALLEYRKEGCRVLNSAYMTLDQVVEAVRETESEGKMTVRLHTGDPCIYGAIREQMDEFDRLGISYQVCPGVSSFCGAAAALNMEYTLPEISQSVVITRMAGRTPVPERESIASFAAHGATMVLFLSSGMVAELADELMRGGYGADTPAAIVYRATWDDEKKVVCTVGTLAERAAREQIRKTALIIVGNAVSQSGYALSKLYDSGFTTEYRKGSDSEGAALAQKEGK</sequence>
<evidence type="ECO:0000256" key="3">
    <source>
        <dbReference type="ARBA" id="ARBA00022573"/>
    </source>
</evidence>
<evidence type="ECO:0000256" key="6">
    <source>
        <dbReference type="ARBA" id="ARBA00022691"/>
    </source>
</evidence>
<feature type="domain" description="Tetrapyrrole methylase" evidence="7">
    <location>
        <begin position="1"/>
        <end position="207"/>
    </location>
</feature>
<dbReference type="UniPathway" id="UPA00148"/>
<name>A0A2V3Y260_9FIRM</name>
<dbReference type="GO" id="GO:0032259">
    <property type="term" value="P:methylation"/>
    <property type="evidence" value="ECO:0007669"/>
    <property type="project" value="UniProtKB-KW"/>
</dbReference>
<comment type="caution">
    <text evidence="8">The sequence shown here is derived from an EMBL/GenBank/DDBJ whole genome shotgun (WGS) entry which is preliminary data.</text>
</comment>
<evidence type="ECO:0000256" key="1">
    <source>
        <dbReference type="ARBA" id="ARBA00004953"/>
    </source>
</evidence>
<dbReference type="InterPro" id="IPR035996">
    <property type="entry name" value="4pyrrol_Methylase_sf"/>
</dbReference>
<dbReference type="InterPro" id="IPR014776">
    <property type="entry name" value="4pyrrole_Mease_sub2"/>
</dbReference>
<dbReference type="RefSeq" id="WP_110324464.1">
    <property type="nucleotide sequence ID" value="NZ_JAQETU010000004.1"/>
</dbReference>
<dbReference type="NCBIfam" id="TIGR01465">
    <property type="entry name" value="cobM_cbiF"/>
    <property type="match status" value="1"/>
</dbReference>
<dbReference type="SUPFAM" id="SSF53790">
    <property type="entry name" value="Tetrapyrrole methylase"/>
    <property type="match status" value="1"/>
</dbReference>
<keyword evidence="5 8" id="KW-0808">Transferase</keyword>
<dbReference type="PANTHER" id="PTHR45790:SF4">
    <property type="entry name" value="COBALT-PRECORRIN-4 C(11)-METHYLTRANSFERASE"/>
    <property type="match status" value="1"/>
</dbReference>
<evidence type="ECO:0000313" key="8">
    <source>
        <dbReference type="EMBL" id="PXX50854.1"/>
    </source>
</evidence>
<protein>
    <submittedName>
        <fullName evidence="8">Precorrin-4/cobalt-precorrin-4 C11-methyltransferase</fullName>
    </submittedName>
</protein>
<dbReference type="InterPro" id="IPR050161">
    <property type="entry name" value="Siro_Cobalamin_biosynth"/>
</dbReference>
<dbReference type="Gene3D" id="3.40.1010.10">
    <property type="entry name" value="Cobalt-precorrin-4 Transmethylase, Domain 1"/>
    <property type="match status" value="1"/>
</dbReference>